<dbReference type="EMBL" id="REGN01012570">
    <property type="protein sequence ID" value="RMZ95133.1"/>
    <property type="molecule type" value="Genomic_DNA"/>
</dbReference>
<dbReference type="Pfam" id="PF00024">
    <property type="entry name" value="PAN_1"/>
    <property type="match status" value="2"/>
</dbReference>
<dbReference type="Proteomes" id="UP000276133">
    <property type="component" value="Unassembled WGS sequence"/>
</dbReference>
<evidence type="ECO:0000313" key="3">
    <source>
        <dbReference type="EMBL" id="RMZ95133.1"/>
    </source>
</evidence>
<keyword evidence="4" id="KW-1185">Reference proteome</keyword>
<reference evidence="3 4" key="1">
    <citation type="journal article" date="2018" name="Sci. Rep.">
        <title>Genomic signatures of local adaptation to the degree of environmental predictability in rotifers.</title>
        <authorList>
            <person name="Franch-Gras L."/>
            <person name="Hahn C."/>
            <person name="Garcia-Roger E.M."/>
            <person name="Carmona M.J."/>
            <person name="Serra M."/>
            <person name="Gomez A."/>
        </authorList>
    </citation>
    <scope>NUCLEOTIDE SEQUENCE [LARGE SCALE GENOMIC DNA]</scope>
    <source>
        <strain evidence="3">HYR1</strain>
    </source>
</reference>
<sequence length="585" mass="67585">MFNFDPVEPSFKTFDVSQCYKNKEKIQFAISFDYPQDIDKIVFKEIFERYVEKKFYEPILSALSVYNLSPLRIIPSEIRASNSGFVIYTGLTSYAPPINHFRRLIDVKIDIQQVVNRIESSSPENCAYQCLKDSALNTNFYRCLSFDLCLNTDSVSSSATFICSFYNSSFSTDPSLIIENGTLCDHYSKNVITFDSVDKEDAFRIVEDAVLKGLFNIDYENSGLFLSFKANDIYPATLDASTDSTGKPPQGSTSFFQKFRLANESFDLNLEIIKQNNSIQFRQRKGISIDECARLCIKELAFRCDALTYESILRECKWSSITIDFLSDIDDNKYVIKKDGFFIYQRDVISLFTEFPFTTATRGDLIEIIVKNEEECAYECSQEKKFKCRSFNLCDNPRDEKFKYRCLLSDKHTHDDDKNPDLIYSPTCRHFSRENIDDYKLVAGYQLNVKPEAKYVNTSVDRCASVCSYMEAFVCRSFDYLIDTNVCWLYKENVKDNIHSNVELFSNKNSNHYSREYLIENGISLEIDAVSKNRKKYQTGTLVSVSILSLIIGSALGMLVVWFAMKIIRKRKDLPAMNNHEFILF</sequence>
<comment type="caution">
    <text evidence="3">The sequence shown here is derived from an EMBL/GenBank/DDBJ whole genome shotgun (WGS) entry which is preliminary data.</text>
</comment>
<keyword evidence="1" id="KW-0812">Transmembrane</keyword>
<gene>
    <name evidence="3" type="ORF">BpHYR1_027287</name>
</gene>
<dbReference type="SUPFAM" id="SSF57414">
    <property type="entry name" value="Hairpin loop containing domain-like"/>
    <property type="match status" value="2"/>
</dbReference>
<evidence type="ECO:0000313" key="4">
    <source>
        <dbReference type="Proteomes" id="UP000276133"/>
    </source>
</evidence>
<keyword evidence="1" id="KW-1133">Transmembrane helix</keyword>
<organism evidence="3 4">
    <name type="scientific">Brachionus plicatilis</name>
    <name type="common">Marine rotifer</name>
    <name type="synonym">Brachionus muelleri</name>
    <dbReference type="NCBI Taxonomy" id="10195"/>
    <lineage>
        <taxon>Eukaryota</taxon>
        <taxon>Metazoa</taxon>
        <taxon>Spiralia</taxon>
        <taxon>Gnathifera</taxon>
        <taxon>Rotifera</taxon>
        <taxon>Eurotatoria</taxon>
        <taxon>Monogononta</taxon>
        <taxon>Pseudotrocha</taxon>
        <taxon>Ploima</taxon>
        <taxon>Brachionidae</taxon>
        <taxon>Brachionus</taxon>
    </lineage>
</organism>
<dbReference type="PROSITE" id="PS50948">
    <property type="entry name" value="PAN"/>
    <property type="match status" value="1"/>
</dbReference>
<name>A0A3M7P7Y9_BRAPC</name>
<dbReference type="AlphaFoldDB" id="A0A3M7P7Y9"/>
<dbReference type="OrthoDB" id="5983572at2759"/>
<feature type="transmembrane region" description="Helical" evidence="1">
    <location>
        <begin position="542"/>
        <end position="564"/>
    </location>
</feature>
<evidence type="ECO:0000256" key="1">
    <source>
        <dbReference type="SAM" id="Phobius"/>
    </source>
</evidence>
<dbReference type="InterPro" id="IPR003609">
    <property type="entry name" value="Pan_app"/>
</dbReference>
<evidence type="ECO:0000259" key="2">
    <source>
        <dbReference type="PROSITE" id="PS50948"/>
    </source>
</evidence>
<accession>A0A3M7P7Y9</accession>
<dbReference type="SMART" id="SM00473">
    <property type="entry name" value="PAN_AP"/>
    <property type="match status" value="4"/>
</dbReference>
<keyword evidence="1" id="KW-0472">Membrane</keyword>
<dbReference type="Gene3D" id="3.50.4.10">
    <property type="entry name" value="Hepatocyte Growth Factor"/>
    <property type="match status" value="3"/>
</dbReference>
<protein>
    <submittedName>
        <fullName evidence="3">Antigen B membrane</fullName>
    </submittedName>
</protein>
<proteinExistence type="predicted"/>
<feature type="domain" description="Apple" evidence="2">
    <location>
        <begin position="428"/>
        <end position="517"/>
    </location>
</feature>